<protein>
    <submittedName>
        <fullName evidence="2">Treble-clef, zinc-finger domain</fullName>
    </submittedName>
</protein>
<organism evidence="2 3">
    <name type="scientific">Cinara cedri</name>
    <dbReference type="NCBI Taxonomy" id="506608"/>
    <lineage>
        <taxon>Eukaryota</taxon>
        <taxon>Metazoa</taxon>
        <taxon>Ecdysozoa</taxon>
        <taxon>Arthropoda</taxon>
        <taxon>Hexapoda</taxon>
        <taxon>Insecta</taxon>
        <taxon>Pterygota</taxon>
        <taxon>Neoptera</taxon>
        <taxon>Paraneoptera</taxon>
        <taxon>Hemiptera</taxon>
        <taxon>Sternorrhyncha</taxon>
        <taxon>Aphidomorpha</taxon>
        <taxon>Aphidoidea</taxon>
        <taxon>Aphididae</taxon>
        <taxon>Lachninae</taxon>
        <taxon>Cinara</taxon>
    </lineage>
</organism>
<dbReference type="EMBL" id="CABPRJ010000954">
    <property type="protein sequence ID" value="VVC32239.1"/>
    <property type="molecule type" value="Genomic_DNA"/>
</dbReference>
<dbReference type="Pfam" id="PF14952">
    <property type="entry name" value="zf-tcix"/>
    <property type="match status" value="1"/>
</dbReference>
<reference evidence="2 3" key="1">
    <citation type="submission" date="2019-08" db="EMBL/GenBank/DDBJ databases">
        <authorList>
            <person name="Alioto T."/>
            <person name="Alioto T."/>
            <person name="Gomez Garrido J."/>
        </authorList>
    </citation>
    <scope>NUCLEOTIDE SEQUENCE [LARGE SCALE GENOMIC DNA]</scope>
</reference>
<evidence type="ECO:0000313" key="3">
    <source>
        <dbReference type="Proteomes" id="UP000325440"/>
    </source>
</evidence>
<dbReference type="InterPro" id="IPR029269">
    <property type="entry name" value="Zf-tcix"/>
</dbReference>
<dbReference type="PANTHER" id="PTHR13518:SF1">
    <property type="entry name" value="C2ORF42 HOMOLOG"/>
    <property type="match status" value="1"/>
</dbReference>
<dbReference type="GO" id="GO:0008270">
    <property type="term" value="F:zinc ion binding"/>
    <property type="evidence" value="ECO:0007669"/>
    <property type="project" value="UniProtKB-KW"/>
</dbReference>
<feature type="domain" description="Putative treble-clef zinc-finger" evidence="1">
    <location>
        <begin position="13"/>
        <end position="40"/>
    </location>
</feature>
<dbReference type="Proteomes" id="UP000325440">
    <property type="component" value="Unassembled WGS sequence"/>
</dbReference>
<proteinExistence type="predicted"/>
<sequence length="542" mass="62040">MANVNKIKALLSDLGRSTKRGVKKCPSCGTYNGTRTVVCKTCYILLKPNNNKVSPSEVCQLLTSSSSRIFSYISSENIDFTERGFVNFPDVNHDEIDKFDTGICLVQSCERSFDSNVLKCHESVLNTSIQTESCKHVYSCFDCNTIGVSLKIDKQVLESFRVPQTVKQEVWSNFIDQRKPYLQRVSENIFVVRCKISTQNPLGYLHCIIGKLNSCFCCTTTLVTVDQMDQIPDLNTYFCCHYIACLSAIASSQCMVQEFEKNLNPFVSVSTLSTSIIQLDNLPNVQVSMAEESNDPVTFFDEQMILTSETCILETIPKYQRIVPNILSKKRTKKNPNTRAKKKECFEESQVVNPNPVLDFERWLSSVTERINQEMHYQFDGNPQTMVFTIHKTFFDCMRERMCAASAKKRLPNSTTVFVRHDSPPLGTFTMYTWRITNIMLVKKIFETNLVPLKISRSFIKNADNTYDAFEHEKYDNIPSVKSHQPIQPNDLKTYLKVGMTNLHQKKPIPFVIEWIPDVLPISEMGELRLTFKFGHIPSKKT</sequence>
<evidence type="ECO:0000313" key="2">
    <source>
        <dbReference type="EMBL" id="VVC32239.1"/>
    </source>
</evidence>
<dbReference type="InterPro" id="IPR026049">
    <property type="entry name" value="C2orf42"/>
</dbReference>
<keyword evidence="3" id="KW-1185">Reference proteome</keyword>
<accession>A0A5E4MLC8</accession>
<keyword evidence="2" id="KW-0863">Zinc-finger</keyword>
<dbReference type="AlphaFoldDB" id="A0A5E4MLC8"/>
<dbReference type="PANTHER" id="PTHR13518">
    <property type="entry name" value="PUTATIVE TREBLE-CLEF ZINC-FINGER C2ORF42 FAMILY MEMBER"/>
    <property type="match status" value="1"/>
</dbReference>
<name>A0A5E4MLC8_9HEMI</name>
<keyword evidence="2" id="KW-0479">Metal-binding</keyword>
<dbReference type="OrthoDB" id="6506929at2759"/>
<evidence type="ECO:0000259" key="1">
    <source>
        <dbReference type="Pfam" id="PF14952"/>
    </source>
</evidence>
<keyword evidence="2" id="KW-0862">Zinc</keyword>
<gene>
    <name evidence="2" type="ORF">CINCED_3A005954</name>
</gene>
<dbReference type="GO" id="GO:0005634">
    <property type="term" value="C:nucleus"/>
    <property type="evidence" value="ECO:0007669"/>
    <property type="project" value="TreeGrafter"/>
</dbReference>